<gene>
    <name evidence="3" type="ORF">FWILDA_LOCUS1387</name>
</gene>
<dbReference type="EMBL" id="CAMKVN010000131">
    <property type="protein sequence ID" value="CAI2164086.1"/>
    <property type="molecule type" value="Genomic_DNA"/>
</dbReference>
<dbReference type="InterPro" id="IPR047187">
    <property type="entry name" value="SF1_C_Upf1"/>
</dbReference>
<name>A0A9W4WU98_9GLOM</name>
<evidence type="ECO:0000313" key="3">
    <source>
        <dbReference type="EMBL" id="CAI2164086.1"/>
    </source>
</evidence>
<dbReference type="AlphaFoldDB" id="A0A9W4WU98"/>
<feature type="domain" description="DNA2/NAM7 helicase-like C-terminal" evidence="2">
    <location>
        <begin position="1015"/>
        <end position="1119"/>
    </location>
</feature>
<feature type="domain" description="DNA2/NAM7 helicase helicase" evidence="1">
    <location>
        <begin position="841"/>
        <end position="965"/>
    </location>
</feature>
<keyword evidence="4" id="KW-1185">Reference proteome</keyword>
<dbReference type="Pfam" id="PF13195">
    <property type="entry name" value="DUF4011"/>
    <property type="match status" value="1"/>
</dbReference>
<protein>
    <submittedName>
        <fullName evidence="3">10736_t:CDS:1</fullName>
    </submittedName>
</protein>
<dbReference type="InterPro" id="IPR045055">
    <property type="entry name" value="DNA2/NAM7-like"/>
</dbReference>
<dbReference type="Gene3D" id="3.40.50.300">
    <property type="entry name" value="P-loop containing nucleotide triphosphate hydrolases"/>
    <property type="match status" value="2"/>
</dbReference>
<dbReference type="Pfam" id="PF13087">
    <property type="entry name" value="AAA_12"/>
    <property type="match status" value="1"/>
</dbReference>
<organism evidence="3 4">
    <name type="scientific">Funneliformis geosporum</name>
    <dbReference type="NCBI Taxonomy" id="1117311"/>
    <lineage>
        <taxon>Eukaryota</taxon>
        <taxon>Fungi</taxon>
        <taxon>Fungi incertae sedis</taxon>
        <taxon>Mucoromycota</taxon>
        <taxon>Glomeromycotina</taxon>
        <taxon>Glomeromycetes</taxon>
        <taxon>Glomerales</taxon>
        <taxon>Glomeraceae</taxon>
        <taxon>Funneliformis</taxon>
    </lineage>
</organism>
<evidence type="ECO:0000259" key="2">
    <source>
        <dbReference type="Pfam" id="PF13087"/>
    </source>
</evidence>
<sequence>MTPEQNKNFILNNLDKYLIDGKGNFVNLEKDYEDKIIEDIMESILLDKENWEIVYDDSLREITGSLHEKFYKYRPTEPFQKKITEIKAALSEEFPLADSDLSRQYQDWEEQISNSTDLQQVTKFQEKLLADIQTRREEKKSTSSLLKKFASIPNFNRQENLEALIEPVKNNPDFLQQLQAKQIPSLTALIVDQSPQEIIITVKRFKYDQEKEKEKKIRAYYHLKPSEVLTDNQINNYLYREAIGQITAPTENLHPESNQLTIALIIGGFYMEGGVKNNEKPEIRLLSKLKDRLLNLSTREQKINLRLYQGATYDLVSLLAKTNKKFIEKFESSLLASLLAKNREKEVLVRRLNYLRRFNNKLYIEKGYKSLYLGFLFLRGYFVNSQKLLRAVNAPLFLFPTDLRKGNSLDIVISKHKKVNYTLLYFLRKELELENDVFTQIVTKLEEINNDDFKSFLFALKPIISQLFSGEKIQFNFSVALNNYLEEPNYSLEKIFEYHRSQTKKSKTSLEIFSSISLADRPIHSPKNYLEVLGNFVIFIDKGTNLSLFNDFERIIKKFQANEGGELAGSALGFLLKKQDFEKEKKESDHEKKALCIDGPPGTGKTQLISNLLANGLFYDKKILIVCEKNAALQVIANNLNNIELGSYFIKINELNQTPEVFRRISSILEEKNQGIADQHLFLNSRLGFDFNLETKNKFHNLISNFLTELGGISPNSSLLSSVVSSCLLREINEEYSFLLADVLRRKSKEVTDLAKREELNDFFSFLNLQNFVGFQESCLDASFLNKINEFVDQEFFLLGDLHLLFNNCNEEAQKNIFYFLENSFQQNSPLNYDDYIKITEKAVEKAQKNYFKVYWEKSHASQNLIQSQQKEKRNNLFLDQGLSAELKKKRNLNLRKIFPALLAHFPIWLTTPETISSLTSLEDPLFDYLIFDEASQVPLEKSVPLFARAKKLIVIGDQQQLPPTDFFKKISESEINLEISDLEKGSSLLDYLIEFSNQAFYGGKLEIISKRQTKAILKLLKTLPTDKEVGIITFNTKQRDLIEDMIEKKRVAMSNLFVRNLEEVQGDERDIIIFSLGYGPNEEGKFIHNFGPLNREGGEKRLNVAITRAREKVIVVTTCQERDNKEIERLLNDKIVKLGGFNLPADQKKPSRLTLAKVLYDELVKLGYETEFQVGSIGR</sequence>
<dbReference type="PANTHER" id="PTHR10887:SF530">
    <property type="entry name" value="SUPERFAMILY I DNA HELICASES"/>
    <property type="match status" value="1"/>
</dbReference>
<evidence type="ECO:0000313" key="4">
    <source>
        <dbReference type="Proteomes" id="UP001153678"/>
    </source>
</evidence>
<accession>A0A9W4WU98</accession>
<dbReference type="SUPFAM" id="SSF52540">
    <property type="entry name" value="P-loop containing nucleoside triphosphate hydrolases"/>
    <property type="match status" value="1"/>
</dbReference>
<dbReference type="CDD" id="cd18808">
    <property type="entry name" value="SF1_C_Upf1"/>
    <property type="match status" value="1"/>
</dbReference>
<dbReference type="PANTHER" id="PTHR10887">
    <property type="entry name" value="DNA2/NAM7 HELICASE FAMILY"/>
    <property type="match status" value="1"/>
</dbReference>
<dbReference type="InterPro" id="IPR041679">
    <property type="entry name" value="DNA2/NAM7-like_C"/>
</dbReference>
<reference evidence="3" key="1">
    <citation type="submission" date="2022-08" db="EMBL/GenBank/DDBJ databases">
        <authorList>
            <person name="Kallberg Y."/>
            <person name="Tangrot J."/>
            <person name="Rosling A."/>
        </authorList>
    </citation>
    <scope>NUCLEOTIDE SEQUENCE</scope>
    <source>
        <strain evidence="3">Wild A</strain>
    </source>
</reference>
<proteinExistence type="predicted"/>
<dbReference type="Pfam" id="PF13086">
    <property type="entry name" value="AAA_11"/>
    <property type="match status" value="1"/>
</dbReference>
<evidence type="ECO:0000259" key="1">
    <source>
        <dbReference type="Pfam" id="PF13086"/>
    </source>
</evidence>
<comment type="caution">
    <text evidence="3">The sequence shown here is derived from an EMBL/GenBank/DDBJ whole genome shotgun (WGS) entry which is preliminary data.</text>
</comment>
<dbReference type="InterPro" id="IPR027417">
    <property type="entry name" value="P-loop_NTPase"/>
</dbReference>
<dbReference type="OrthoDB" id="6513042at2759"/>
<dbReference type="GO" id="GO:0004386">
    <property type="term" value="F:helicase activity"/>
    <property type="evidence" value="ECO:0007669"/>
    <property type="project" value="InterPro"/>
</dbReference>
<dbReference type="InterPro" id="IPR025103">
    <property type="entry name" value="DUF4011"/>
</dbReference>
<dbReference type="InterPro" id="IPR041677">
    <property type="entry name" value="DNA2/NAM7_AAA_11"/>
</dbReference>
<dbReference type="Proteomes" id="UP001153678">
    <property type="component" value="Unassembled WGS sequence"/>
</dbReference>